<dbReference type="Proteomes" id="UP000215335">
    <property type="component" value="Unassembled WGS sequence"/>
</dbReference>
<feature type="region of interest" description="Disordered" evidence="1">
    <location>
        <begin position="26"/>
        <end position="57"/>
    </location>
</feature>
<evidence type="ECO:0000313" key="3">
    <source>
        <dbReference type="Proteomes" id="UP000215335"/>
    </source>
</evidence>
<name>A0A232F5N8_9HYME</name>
<feature type="compositionally biased region" description="Polar residues" evidence="1">
    <location>
        <begin position="133"/>
        <end position="150"/>
    </location>
</feature>
<sequence length="236" mass="26044">MGLIIKSVSSPVMPFGLVGVLPWGYPHRHPHQPKQPSRPHQQRHRHQHHQHHPRQTTYTQRILWADKILRPAGAPSIVLLIAWTEPGATTGIATGAVWATCRVFGPGSPEATPVAANTLTELHYRTAGPRRNLQPTSEKVTELSTGTHLQPSPAPLPWEEKSCNVAVLTAHHKQALIATAVAKLRFRRASVPRILFIGNQKQVLLICDLAHYQLSLELAELPSNEPSTSTRDGLSE</sequence>
<reference evidence="2 3" key="1">
    <citation type="journal article" date="2017" name="Curr. Biol.">
        <title>The Evolution of Venom by Co-option of Single-Copy Genes.</title>
        <authorList>
            <person name="Martinson E.O."/>
            <person name="Mrinalini"/>
            <person name="Kelkar Y.D."/>
            <person name="Chang C.H."/>
            <person name="Werren J.H."/>
        </authorList>
    </citation>
    <scope>NUCLEOTIDE SEQUENCE [LARGE SCALE GENOMIC DNA]</scope>
    <source>
        <strain evidence="2 3">Alberta</strain>
        <tissue evidence="2">Whole body</tissue>
    </source>
</reference>
<feature type="region of interest" description="Disordered" evidence="1">
    <location>
        <begin position="129"/>
        <end position="155"/>
    </location>
</feature>
<accession>A0A232F5N8</accession>
<evidence type="ECO:0000256" key="1">
    <source>
        <dbReference type="SAM" id="MobiDB-lite"/>
    </source>
</evidence>
<organism evidence="2 3">
    <name type="scientific">Trichomalopsis sarcophagae</name>
    <dbReference type="NCBI Taxonomy" id="543379"/>
    <lineage>
        <taxon>Eukaryota</taxon>
        <taxon>Metazoa</taxon>
        <taxon>Ecdysozoa</taxon>
        <taxon>Arthropoda</taxon>
        <taxon>Hexapoda</taxon>
        <taxon>Insecta</taxon>
        <taxon>Pterygota</taxon>
        <taxon>Neoptera</taxon>
        <taxon>Endopterygota</taxon>
        <taxon>Hymenoptera</taxon>
        <taxon>Apocrita</taxon>
        <taxon>Proctotrupomorpha</taxon>
        <taxon>Chalcidoidea</taxon>
        <taxon>Pteromalidae</taxon>
        <taxon>Pteromalinae</taxon>
        <taxon>Trichomalopsis</taxon>
    </lineage>
</organism>
<protein>
    <submittedName>
        <fullName evidence="2">Uncharacterized protein</fullName>
    </submittedName>
</protein>
<dbReference type="EMBL" id="NNAY01000975">
    <property type="protein sequence ID" value="OXU25657.1"/>
    <property type="molecule type" value="Genomic_DNA"/>
</dbReference>
<comment type="caution">
    <text evidence="2">The sequence shown here is derived from an EMBL/GenBank/DDBJ whole genome shotgun (WGS) entry which is preliminary data.</text>
</comment>
<feature type="compositionally biased region" description="Basic residues" evidence="1">
    <location>
        <begin position="40"/>
        <end position="54"/>
    </location>
</feature>
<keyword evidence="3" id="KW-1185">Reference proteome</keyword>
<dbReference type="AlphaFoldDB" id="A0A232F5N8"/>
<gene>
    <name evidence="2" type="ORF">TSAR_002835</name>
</gene>
<proteinExistence type="predicted"/>
<evidence type="ECO:0000313" key="2">
    <source>
        <dbReference type="EMBL" id="OXU25657.1"/>
    </source>
</evidence>